<reference evidence="2" key="1">
    <citation type="submission" date="2023-06" db="EMBL/GenBank/DDBJ databases">
        <title>Genome-scale phylogeny and comparative genomics of the fungal order Sordariales.</title>
        <authorList>
            <consortium name="Lawrence Berkeley National Laboratory"/>
            <person name="Hensen N."/>
            <person name="Bonometti L."/>
            <person name="Westerberg I."/>
            <person name="Brannstrom I.O."/>
            <person name="Guillou S."/>
            <person name="Cros-Aarteil S."/>
            <person name="Calhoun S."/>
            <person name="Haridas S."/>
            <person name="Kuo A."/>
            <person name="Mondo S."/>
            <person name="Pangilinan J."/>
            <person name="Riley R."/>
            <person name="Labutti K."/>
            <person name="Andreopoulos B."/>
            <person name="Lipzen A."/>
            <person name="Chen C."/>
            <person name="Yanf M."/>
            <person name="Daum C."/>
            <person name="Ng V."/>
            <person name="Clum A."/>
            <person name="Steindorff A."/>
            <person name="Ohm R."/>
            <person name="Martin F."/>
            <person name="Silar P."/>
            <person name="Natvig D."/>
            <person name="Lalanne C."/>
            <person name="Gautier V."/>
            <person name="Ament-Velasquez S.L."/>
            <person name="Kruys A."/>
            <person name="Hutchinson M.I."/>
            <person name="Powell A.J."/>
            <person name="Barry K."/>
            <person name="Miller A.N."/>
            <person name="Grigoriev I.V."/>
            <person name="Debuchy R."/>
            <person name="Gladieux P."/>
            <person name="Thoren M.H."/>
            <person name="Johannesson H."/>
        </authorList>
    </citation>
    <scope>NUCLEOTIDE SEQUENCE</scope>
    <source>
        <strain evidence="2">SMH2532-1</strain>
    </source>
</reference>
<feature type="region of interest" description="Disordered" evidence="1">
    <location>
        <begin position="318"/>
        <end position="340"/>
    </location>
</feature>
<gene>
    <name evidence="2" type="ORF">B0T16DRAFT_499757</name>
</gene>
<keyword evidence="3" id="KW-1185">Reference proteome</keyword>
<accession>A0AA40CY49</accession>
<proteinExistence type="predicted"/>
<dbReference type="EMBL" id="JAULSV010000001">
    <property type="protein sequence ID" value="KAK0655716.1"/>
    <property type="molecule type" value="Genomic_DNA"/>
</dbReference>
<comment type="caution">
    <text evidence="2">The sequence shown here is derived from an EMBL/GenBank/DDBJ whole genome shotgun (WGS) entry which is preliminary data.</text>
</comment>
<evidence type="ECO:0000313" key="3">
    <source>
        <dbReference type="Proteomes" id="UP001174936"/>
    </source>
</evidence>
<sequence>MASAYFETITSKHALRKHAATRGKRLEYKSSSPAAVVVHYVCGGVLTYRISRSSSSFLKPPLKQSNAELSKIITPLQPGDESLTESELIHRLGGPKAADSNAQANSDVSDLKIPDLDDNDLPPPLSARPQQTRRQTQQHLDYVNSSKIKVVSSSPTSDLYPSSSFASDNAGHVSREEHAAWAVSEDATVQLASTFLRHALVHCPPQHVAAVGTPLRLLLEFSGIRRRMLAHFGDGALELEATADGEAKKRFKLVHEGRPVITDNVLGKMVGEVLTLRLSLAATESGYFEDTIVVVAAARQYLCFISFHIPDAYVKELQKEREDDDDDDGETVYEGDEEKRGEEEEVFITLKKRGALAIGEMKSHLRLSRAMSDVLDPALHHGLDRPLEIEARAALHLLDHRNRGHFFLARGDDYIFLAGDMCGHNIVISTLTAGQEYGAGSAAALTSQVKKFFPWLGLQGLYAKCPYKRSGPMV</sequence>
<evidence type="ECO:0000313" key="2">
    <source>
        <dbReference type="EMBL" id="KAK0655716.1"/>
    </source>
</evidence>
<evidence type="ECO:0000256" key="1">
    <source>
        <dbReference type="SAM" id="MobiDB-lite"/>
    </source>
</evidence>
<name>A0AA40CY49_9PEZI</name>
<feature type="region of interest" description="Disordered" evidence="1">
    <location>
        <begin position="93"/>
        <end position="141"/>
    </location>
</feature>
<dbReference type="Proteomes" id="UP001174936">
    <property type="component" value="Unassembled WGS sequence"/>
</dbReference>
<organism evidence="2 3">
    <name type="scientific">Cercophora newfieldiana</name>
    <dbReference type="NCBI Taxonomy" id="92897"/>
    <lineage>
        <taxon>Eukaryota</taxon>
        <taxon>Fungi</taxon>
        <taxon>Dikarya</taxon>
        <taxon>Ascomycota</taxon>
        <taxon>Pezizomycotina</taxon>
        <taxon>Sordariomycetes</taxon>
        <taxon>Sordariomycetidae</taxon>
        <taxon>Sordariales</taxon>
        <taxon>Lasiosphaeriaceae</taxon>
        <taxon>Cercophora</taxon>
    </lineage>
</organism>
<dbReference type="AlphaFoldDB" id="A0AA40CY49"/>
<protein>
    <submittedName>
        <fullName evidence="2">Uncharacterized protein</fullName>
    </submittedName>
</protein>
<feature type="compositionally biased region" description="Acidic residues" evidence="1">
    <location>
        <begin position="322"/>
        <end position="336"/>
    </location>
</feature>